<dbReference type="Pfam" id="PF05699">
    <property type="entry name" value="Dimer_Tnp_hAT"/>
    <property type="match status" value="1"/>
</dbReference>
<protein>
    <recommendedName>
        <fullName evidence="1">TTF-type domain-containing protein</fullName>
    </recommendedName>
</protein>
<dbReference type="GeneTree" id="ENSGT00940000162068"/>
<reference evidence="2" key="2">
    <citation type="submission" date="2025-08" db="UniProtKB">
        <authorList>
            <consortium name="Ensembl"/>
        </authorList>
    </citation>
    <scope>IDENTIFICATION</scope>
</reference>
<name>H2ZVP5_LATCH</name>
<accession>H2ZVP5</accession>
<dbReference type="InParanoid" id="H2ZVP5"/>
<proteinExistence type="predicted"/>
<evidence type="ECO:0000259" key="1">
    <source>
        <dbReference type="SMART" id="SM00597"/>
    </source>
</evidence>
<feature type="domain" description="TTF-type" evidence="1">
    <location>
        <begin position="10"/>
        <end position="104"/>
    </location>
</feature>
<dbReference type="SUPFAM" id="SSF53098">
    <property type="entry name" value="Ribonuclease H-like"/>
    <property type="match status" value="1"/>
</dbReference>
<dbReference type="Pfam" id="PF14291">
    <property type="entry name" value="DUF4371"/>
    <property type="match status" value="1"/>
</dbReference>
<dbReference type="EMBL" id="AFYH01204233">
    <property type="status" value="NOT_ANNOTATED_CDS"/>
    <property type="molecule type" value="Genomic_DNA"/>
</dbReference>
<dbReference type="HOGENOM" id="CLU_006175_4_2_1"/>
<dbReference type="Proteomes" id="UP000008672">
    <property type="component" value="Unassembled WGS sequence"/>
</dbReference>
<dbReference type="InterPro" id="IPR012337">
    <property type="entry name" value="RNaseH-like_sf"/>
</dbReference>
<dbReference type="InterPro" id="IPR025398">
    <property type="entry name" value="DUF4371"/>
</dbReference>
<dbReference type="PANTHER" id="PTHR45749">
    <property type="match status" value="1"/>
</dbReference>
<reference evidence="3" key="1">
    <citation type="submission" date="2011-08" db="EMBL/GenBank/DDBJ databases">
        <title>The draft genome of Latimeria chalumnae.</title>
        <authorList>
            <person name="Di Palma F."/>
            <person name="Alfoldi J."/>
            <person name="Johnson J."/>
            <person name="Berlin A."/>
            <person name="Gnerre S."/>
            <person name="Jaffe D."/>
            <person name="MacCallum I."/>
            <person name="Young S."/>
            <person name="Walker B.J."/>
            <person name="Lander E."/>
            <person name="Lindblad-Toh K."/>
        </authorList>
    </citation>
    <scope>NUCLEOTIDE SEQUENCE [LARGE SCALE GENOMIC DNA]</scope>
    <source>
        <strain evidence="3">Wild caught</strain>
    </source>
</reference>
<dbReference type="PANTHER" id="PTHR45749:SF14">
    <property type="entry name" value="TTF-TYPE DOMAIN-CONTAINING PROTEIN"/>
    <property type="match status" value="1"/>
</dbReference>
<sequence length="660" mass="75586">KSTTEGAKAHHNKYQSSWKNKFNWISYDTIKDKVFCDTCCSANRMQLPLPATSKGFSNWKKAIEWFGTHEKSNLHRAAVSSLGAVKAGVNVAAACSEAKQKQMKEARSALIKILSSVQYLSCQGLSVRGHTDEESNLNQLLALRAEDIPDLKSWLYRTKYRWISHDIVNEMIEIMAHDILCTLMKEIHEAGFFSIIMDETTDISVREQVSICFRIVNKDFDTEEIFFGFYNTSDTTSQTLYTLLKDVLLRFDFPLEKCRGQCYDGATNVAGCRRGLQALVQEDEPRAVYVHCLAHTVNLVVQDVAQNIVACRNFLTLIHELISLVKNSPKCLAWFEEFQRADKETLQSFCPTRWTLRAALLQSELSVHDKSDAGGKANGFLLHLQKFDTYFTLMLLLLVFSCAEKVNTALQSHKLHFHQAELMIKTLKENITQLREGFTQFWSKTSETREGLDLESPSILRPRKVPRHFDDGALPHTFQSLEELYRQKYYEVIDCVTNFLCNRFTSSVFTHMTEIEKFVIGKGDCENISNFYKNDIDKGRLQLDRDMFLDIAKQCSIHLSTLQDVVDVFSGEKGKHLRQLLPGLTKLIKLALTVPVTSCTSERSFSSLRRIKIYLRSTMGQARLNHVAILHGHKHLTRKINLNVVANEFIRWSASRRNTF</sequence>
<dbReference type="Ensembl" id="ENSLACT00000001479.1">
    <property type="protein sequence ID" value="ENSLACP00000001466.1"/>
    <property type="gene ID" value="ENSLACG00000001311.1"/>
</dbReference>
<dbReference type="AlphaFoldDB" id="H2ZVP5"/>
<keyword evidence="3" id="KW-1185">Reference proteome</keyword>
<evidence type="ECO:0000313" key="2">
    <source>
        <dbReference type="Ensembl" id="ENSLACP00000001466.1"/>
    </source>
</evidence>
<dbReference type="SMART" id="SM00597">
    <property type="entry name" value="ZnF_TTF"/>
    <property type="match status" value="1"/>
</dbReference>
<organism evidence="2 3">
    <name type="scientific">Latimeria chalumnae</name>
    <name type="common">Coelacanth</name>
    <dbReference type="NCBI Taxonomy" id="7897"/>
    <lineage>
        <taxon>Eukaryota</taxon>
        <taxon>Metazoa</taxon>
        <taxon>Chordata</taxon>
        <taxon>Craniata</taxon>
        <taxon>Vertebrata</taxon>
        <taxon>Euteleostomi</taxon>
        <taxon>Coelacanthiformes</taxon>
        <taxon>Coelacanthidae</taxon>
        <taxon>Latimeria</taxon>
    </lineage>
</organism>
<dbReference type="InterPro" id="IPR006580">
    <property type="entry name" value="Znf_TTF"/>
</dbReference>
<dbReference type="GO" id="GO:0046983">
    <property type="term" value="F:protein dimerization activity"/>
    <property type="evidence" value="ECO:0007669"/>
    <property type="project" value="InterPro"/>
</dbReference>
<evidence type="ECO:0000313" key="3">
    <source>
        <dbReference type="Proteomes" id="UP000008672"/>
    </source>
</evidence>
<reference evidence="2" key="3">
    <citation type="submission" date="2025-09" db="UniProtKB">
        <authorList>
            <consortium name="Ensembl"/>
        </authorList>
    </citation>
    <scope>IDENTIFICATION</scope>
</reference>
<dbReference type="InterPro" id="IPR008906">
    <property type="entry name" value="HATC_C_dom"/>
</dbReference>
<dbReference type="OMA" id="TICKWAV"/>
<dbReference type="eggNOG" id="ENOG502QSU3">
    <property type="taxonomic scope" value="Eukaryota"/>
</dbReference>